<keyword evidence="4" id="KW-0472">Membrane</keyword>
<organism evidence="6 7">
    <name type="scientific">Roseofilum capinflatum BLCC-M114</name>
    <dbReference type="NCBI Taxonomy" id="3022440"/>
    <lineage>
        <taxon>Bacteria</taxon>
        <taxon>Bacillati</taxon>
        <taxon>Cyanobacteriota</taxon>
        <taxon>Cyanophyceae</taxon>
        <taxon>Desertifilales</taxon>
        <taxon>Desertifilaceae</taxon>
        <taxon>Roseofilum</taxon>
        <taxon>Roseofilum capinflatum</taxon>
    </lineage>
</organism>
<keyword evidence="7" id="KW-1185">Reference proteome</keyword>
<protein>
    <submittedName>
        <fullName evidence="6">Methyl-accepting chemotaxis protein</fullName>
    </submittedName>
</protein>
<dbReference type="EMBL" id="JAQOSO010000019">
    <property type="protein sequence ID" value="MDJ1173350.1"/>
    <property type="molecule type" value="Genomic_DNA"/>
</dbReference>
<keyword evidence="4" id="KW-1133">Transmembrane helix</keyword>
<sequence length="494" mass="54459">MIETPLQTTELLKQFKLRNSILLGYSIPVVLSVLTAILVYVQGVRVVQERSKRVTVLHKNIDEVQDLAFSIAELEKAGRGYLLGQRADELERYEYWDTQFYNQSEIIRALIQDPQQQQTLNEIIEVGDRMNELYRRLISYLQLGKPQKVEQIWLEGEVQAITQNLEDLVVRFEANDQRMLDEEQGKQQQALQGLTLLVFGIAGISAVIAFGLGIGIATAISQQMIQETSAIAATSETIANTLEEQERNSTQQASAVRETSTTLDQLGSSLRNAEEQTNYSAIGANQALILSEQGQAAVQRTLTGLGNLQAKVGEIRQHSDQLTVKSVEIEKITQVVRQLATQTNMLALNASIEAVRAGEKGQGFAVVAAEIRTLADTTKKSAVQIDDLITEIRMEIDTSAQATEVGTQTVAEGVEIGQEMAEAFRGVIDAVQHVVSNNQELALNAKQQAQAMEQILTAMNDINQAAENNALGVSQLRTGMHQLNRALHNLRALV</sequence>
<dbReference type="PANTHER" id="PTHR32089:SF112">
    <property type="entry name" value="LYSOZYME-LIKE PROTEIN-RELATED"/>
    <property type="match status" value="1"/>
</dbReference>
<keyword evidence="1 3" id="KW-0807">Transducer</keyword>
<comment type="caution">
    <text evidence="6">The sequence shown here is derived from an EMBL/GenBank/DDBJ whole genome shotgun (WGS) entry which is preliminary data.</text>
</comment>
<feature type="transmembrane region" description="Helical" evidence="4">
    <location>
        <begin position="20"/>
        <end position="41"/>
    </location>
</feature>
<dbReference type="SMART" id="SM00283">
    <property type="entry name" value="MA"/>
    <property type="match status" value="1"/>
</dbReference>
<dbReference type="Gene3D" id="1.10.287.950">
    <property type="entry name" value="Methyl-accepting chemotaxis protein"/>
    <property type="match status" value="1"/>
</dbReference>
<evidence type="ECO:0000259" key="5">
    <source>
        <dbReference type="PROSITE" id="PS50111"/>
    </source>
</evidence>
<proteinExistence type="inferred from homology"/>
<accession>A0ABT7B2I0</accession>
<evidence type="ECO:0000256" key="3">
    <source>
        <dbReference type="PROSITE-ProRule" id="PRU00284"/>
    </source>
</evidence>
<dbReference type="InterPro" id="IPR007891">
    <property type="entry name" value="CHASE3"/>
</dbReference>
<comment type="similarity">
    <text evidence="2">Belongs to the methyl-accepting chemotaxis (MCP) protein family.</text>
</comment>
<evidence type="ECO:0000256" key="4">
    <source>
        <dbReference type="SAM" id="Phobius"/>
    </source>
</evidence>
<feature type="domain" description="Methyl-accepting transducer" evidence="5">
    <location>
        <begin position="227"/>
        <end position="463"/>
    </location>
</feature>
<evidence type="ECO:0000313" key="6">
    <source>
        <dbReference type="EMBL" id="MDJ1173350.1"/>
    </source>
</evidence>
<keyword evidence="4" id="KW-0812">Transmembrane</keyword>
<reference evidence="6 7" key="1">
    <citation type="submission" date="2023-01" db="EMBL/GenBank/DDBJ databases">
        <title>Novel diversity within Roseofilum (Cyanobacteria; Desertifilaceae) from marine benthic mats with descriptions of four novel species.</title>
        <authorList>
            <person name="Wang Y."/>
            <person name="Berthold D.E."/>
            <person name="Hu J."/>
            <person name="Lefler F.W."/>
            <person name="Laughinghouse H.D. IV."/>
        </authorList>
    </citation>
    <scope>NUCLEOTIDE SEQUENCE [LARGE SCALE GENOMIC DNA]</scope>
    <source>
        <strain evidence="6 7">BLCC-M114</strain>
    </source>
</reference>
<dbReference type="RefSeq" id="WP_283765716.1">
    <property type="nucleotide sequence ID" value="NZ_JAQOSO010000019.1"/>
</dbReference>
<dbReference type="Proteomes" id="UP001235849">
    <property type="component" value="Unassembled WGS sequence"/>
</dbReference>
<dbReference type="PANTHER" id="PTHR32089">
    <property type="entry name" value="METHYL-ACCEPTING CHEMOTAXIS PROTEIN MCPB"/>
    <property type="match status" value="1"/>
</dbReference>
<dbReference type="InterPro" id="IPR004090">
    <property type="entry name" value="Chemotax_Me-accpt_rcpt"/>
</dbReference>
<gene>
    <name evidence="6" type="ORF">PMG25_04515</name>
</gene>
<evidence type="ECO:0000256" key="2">
    <source>
        <dbReference type="ARBA" id="ARBA00029447"/>
    </source>
</evidence>
<dbReference type="PRINTS" id="PR00260">
    <property type="entry name" value="CHEMTRNSDUCR"/>
</dbReference>
<dbReference type="Pfam" id="PF05227">
    <property type="entry name" value="CHASE3"/>
    <property type="match status" value="1"/>
</dbReference>
<name>A0ABT7B2I0_9CYAN</name>
<dbReference type="SUPFAM" id="SSF58104">
    <property type="entry name" value="Methyl-accepting chemotaxis protein (MCP) signaling domain"/>
    <property type="match status" value="1"/>
</dbReference>
<dbReference type="PROSITE" id="PS50111">
    <property type="entry name" value="CHEMOTAXIS_TRANSDUC_2"/>
    <property type="match status" value="1"/>
</dbReference>
<dbReference type="Pfam" id="PF00015">
    <property type="entry name" value="MCPsignal"/>
    <property type="match status" value="1"/>
</dbReference>
<evidence type="ECO:0000313" key="7">
    <source>
        <dbReference type="Proteomes" id="UP001235849"/>
    </source>
</evidence>
<evidence type="ECO:0000256" key="1">
    <source>
        <dbReference type="ARBA" id="ARBA00023224"/>
    </source>
</evidence>
<dbReference type="InterPro" id="IPR004089">
    <property type="entry name" value="MCPsignal_dom"/>
</dbReference>
<feature type="transmembrane region" description="Helical" evidence="4">
    <location>
        <begin position="194"/>
        <end position="220"/>
    </location>
</feature>